<comment type="caution">
    <text evidence="2">The sequence shown here is derived from an EMBL/GenBank/DDBJ whole genome shotgun (WGS) entry which is preliminary data.</text>
</comment>
<accession>A0A176WC70</accession>
<dbReference type="AlphaFoldDB" id="A0A176WC70"/>
<organism evidence="2 3">
    <name type="scientific">Marchantia polymorpha subsp. ruderalis</name>
    <dbReference type="NCBI Taxonomy" id="1480154"/>
    <lineage>
        <taxon>Eukaryota</taxon>
        <taxon>Viridiplantae</taxon>
        <taxon>Streptophyta</taxon>
        <taxon>Embryophyta</taxon>
        <taxon>Marchantiophyta</taxon>
        <taxon>Marchantiopsida</taxon>
        <taxon>Marchantiidae</taxon>
        <taxon>Marchantiales</taxon>
        <taxon>Marchantiaceae</taxon>
        <taxon>Marchantia</taxon>
    </lineage>
</organism>
<reference evidence="2" key="1">
    <citation type="submission" date="2016-03" db="EMBL/GenBank/DDBJ databases">
        <title>Mechanisms controlling the formation of the plant cell surface in tip-growing cells are functionally conserved among land plants.</title>
        <authorList>
            <person name="Honkanen S."/>
            <person name="Jones V.A."/>
            <person name="Morieri G."/>
            <person name="Champion C."/>
            <person name="Hetherington A.J."/>
            <person name="Kelly S."/>
            <person name="Saint-Marcoux D."/>
            <person name="Proust H."/>
            <person name="Prescott H."/>
            <person name="Dolan L."/>
        </authorList>
    </citation>
    <scope>NUCLEOTIDE SEQUENCE [LARGE SCALE GENOMIC DNA]</scope>
    <source>
        <tissue evidence="2">Whole gametophyte</tissue>
    </source>
</reference>
<evidence type="ECO:0000313" key="3">
    <source>
        <dbReference type="Proteomes" id="UP000077202"/>
    </source>
</evidence>
<evidence type="ECO:0000313" key="2">
    <source>
        <dbReference type="EMBL" id="OAE30808.1"/>
    </source>
</evidence>
<name>A0A176WC70_MARPO</name>
<dbReference type="EMBL" id="LVLJ01001235">
    <property type="protein sequence ID" value="OAE30808.1"/>
    <property type="molecule type" value="Genomic_DNA"/>
</dbReference>
<sequence>MLTIESEEDTKEEDNVQAEEPSRRTSRGPVQVDVVTTGDRLDMRPAKRGKIVDNSSVGQRPESRMAKTQCEDVGGSCLYNGRRYARGAKSLDGRSQRSRSFFPLLLERKEAPQPKTSEELAEELTLNEEILEQVVAQVEGTVVESLEIASPPPPEEAVRSEIEEKKELKELVVSFPDFLHDSNISLLKYLDGKREKNVVLKEARFYV</sequence>
<gene>
    <name evidence="2" type="ORF">AXG93_857s1100</name>
</gene>
<keyword evidence="3" id="KW-1185">Reference proteome</keyword>
<evidence type="ECO:0000256" key="1">
    <source>
        <dbReference type="SAM" id="MobiDB-lite"/>
    </source>
</evidence>
<feature type="region of interest" description="Disordered" evidence="1">
    <location>
        <begin position="1"/>
        <end position="70"/>
    </location>
</feature>
<protein>
    <submittedName>
        <fullName evidence="2">Uncharacterized protein</fullName>
    </submittedName>
</protein>
<dbReference type="Proteomes" id="UP000077202">
    <property type="component" value="Unassembled WGS sequence"/>
</dbReference>
<proteinExistence type="predicted"/>
<feature type="compositionally biased region" description="Acidic residues" evidence="1">
    <location>
        <begin position="1"/>
        <end position="17"/>
    </location>
</feature>